<proteinExistence type="predicted"/>
<dbReference type="AlphaFoldDB" id="A0A4U1DED7"/>
<accession>A0A4U1DED7</accession>
<keyword evidence="1" id="KW-0732">Signal</keyword>
<sequence length="240" mass="27442">MNKSVRILLTLVIASAILAGCAYPQDRLAQNQTPYQDQIESVQSAVDQFQKDKGGILPIKTKEQDTPIYQKYLIDFKQIAPTYMAEPPGNSFESGGIFQYVLIDVETDPTVKIFDLRIAETIRDLNLRIKMEKYPPYKERLAENVYSLDFEKLGYKEDPVVTSPFTNQELPFIITGNAEIYVDYRKDLYQIMQKSGVKMEPGEDLRKILHEESMFVPAYSLPYTLDPETNEIVYGTAGEN</sequence>
<dbReference type="Proteomes" id="UP000307756">
    <property type="component" value="Unassembled WGS sequence"/>
</dbReference>
<evidence type="ECO:0008006" key="4">
    <source>
        <dbReference type="Google" id="ProtNLM"/>
    </source>
</evidence>
<feature type="signal peptide" evidence="1">
    <location>
        <begin position="1"/>
        <end position="24"/>
    </location>
</feature>
<evidence type="ECO:0000313" key="3">
    <source>
        <dbReference type="Proteomes" id="UP000307756"/>
    </source>
</evidence>
<comment type="caution">
    <text evidence="2">The sequence shown here is derived from an EMBL/GenBank/DDBJ whole genome shotgun (WGS) entry which is preliminary data.</text>
</comment>
<evidence type="ECO:0000313" key="2">
    <source>
        <dbReference type="EMBL" id="TKC19726.1"/>
    </source>
</evidence>
<dbReference type="RefSeq" id="WP_136830628.1">
    <property type="nucleotide sequence ID" value="NZ_SWBM01000001.1"/>
</dbReference>
<dbReference type="PROSITE" id="PS51257">
    <property type="entry name" value="PROKAR_LIPOPROTEIN"/>
    <property type="match status" value="1"/>
</dbReference>
<protein>
    <recommendedName>
        <fullName evidence="4">ABC transporter periplasmic binding protein yphF</fullName>
    </recommendedName>
</protein>
<evidence type="ECO:0000256" key="1">
    <source>
        <dbReference type="SAM" id="SignalP"/>
    </source>
</evidence>
<name>A0A4U1DED7_9BACI</name>
<dbReference type="EMBL" id="SWBM01000001">
    <property type="protein sequence ID" value="TKC19726.1"/>
    <property type="molecule type" value="Genomic_DNA"/>
</dbReference>
<dbReference type="OrthoDB" id="2449131at2"/>
<gene>
    <name evidence="2" type="ORF">FA727_09380</name>
</gene>
<reference evidence="2 3" key="1">
    <citation type="journal article" date="2011" name="J. Microbiol.">
        <title>Bacillus kyonggiensis sp. nov., isolated from soil of a lettuce field.</title>
        <authorList>
            <person name="Dong K."/>
            <person name="Lee S."/>
        </authorList>
    </citation>
    <scope>NUCLEOTIDE SEQUENCE [LARGE SCALE GENOMIC DNA]</scope>
    <source>
        <strain evidence="2 3">NB22</strain>
    </source>
</reference>
<organism evidence="2 3">
    <name type="scientific">Robertmurraya kyonggiensis</name>
    <dbReference type="NCBI Taxonomy" id="1037680"/>
    <lineage>
        <taxon>Bacteria</taxon>
        <taxon>Bacillati</taxon>
        <taxon>Bacillota</taxon>
        <taxon>Bacilli</taxon>
        <taxon>Bacillales</taxon>
        <taxon>Bacillaceae</taxon>
        <taxon>Robertmurraya</taxon>
    </lineage>
</organism>
<keyword evidence="3" id="KW-1185">Reference proteome</keyword>
<feature type="chain" id="PRO_5039006074" description="ABC transporter periplasmic binding protein yphF" evidence="1">
    <location>
        <begin position="25"/>
        <end position="240"/>
    </location>
</feature>